<organism evidence="1 2">
    <name type="scientific">Paraburkholderia steynii</name>
    <dbReference type="NCBI Taxonomy" id="1245441"/>
    <lineage>
        <taxon>Bacteria</taxon>
        <taxon>Pseudomonadati</taxon>
        <taxon>Pseudomonadota</taxon>
        <taxon>Betaproteobacteria</taxon>
        <taxon>Burkholderiales</taxon>
        <taxon>Burkholderiaceae</taxon>
        <taxon>Paraburkholderia</taxon>
    </lineage>
</organism>
<proteinExistence type="predicted"/>
<name>A0A4R0X9C1_9BURK</name>
<accession>A0A4R0X9C1</accession>
<reference evidence="1 2" key="1">
    <citation type="submission" date="2017-02" db="EMBL/GenBank/DDBJ databases">
        <title>Paraburkholderia sophoroidis sp. nov. and Paraburkholderia steynii sp. nov. rhizobial symbionts of the fynbos legume Hypocalyptus sophoroides.</title>
        <authorList>
            <person name="Steenkamp E.T."/>
            <person name="Beukes C.W."/>
            <person name="Van Zyl E."/>
            <person name="Avontuur J."/>
            <person name="Chan W.Y."/>
            <person name="Hassen A."/>
            <person name="Palmer M."/>
            <person name="Mthombeni L."/>
            <person name="Phalane F."/>
            <person name="Sereme K."/>
            <person name="Venter S.N."/>
        </authorList>
    </citation>
    <scope>NUCLEOTIDE SEQUENCE [LARGE SCALE GENOMIC DNA]</scope>
    <source>
        <strain evidence="1 2">HC1.1ba</strain>
    </source>
</reference>
<sequence>MAELWVGNVEADTTDDEIREFFCRYGFPSFDTIKRVEGTGERPAVVLGFDAVESHVLRALQSRVHNIFWKGRTLVVQVVPARDET</sequence>
<evidence type="ECO:0000313" key="1">
    <source>
        <dbReference type="EMBL" id="TCG06714.1"/>
    </source>
</evidence>
<dbReference type="EMBL" id="MWML01000095">
    <property type="protein sequence ID" value="TCG06714.1"/>
    <property type="molecule type" value="Genomic_DNA"/>
</dbReference>
<dbReference type="InterPro" id="IPR012677">
    <property type="entry name" value="Nucleotide-bd_a/b_plait_sf"/>
</dbReference>
<evidence type="ECO:0000313" key="2">
    <source>
        <dbReference type="Proteomes" id="UP000294200"/>
    </source>
</evidence>
<comment type="caution">
    <text evidence="1">The sequence shown here is derived from an EMBL/GenBank/DDBJ whole genome shotgun (WGS) entry which is preliminary data.</text>
</comment>
<dbReference type="AlphaFoldDB" id="A0A4R0X9C1"/>
<dbReference type="Proteomes" id="UP000294200">
    <property type="component" value="Unassembled WGS sequence"/>
</dbReference>
<gene>
    <name evidence="1" type="ORF">BZM27_24480</name>
</gene>
<dbReference type="SUPFAM" id="SSF54928">
    <property type="entry name" value="RNA-binding domain, RBD"/>
    <property type="match status" value="1"/>
</dbReference>
<keyword evidence="2" id="KW-1185">Reference proteome</keyword>
<dbReference type="GO" id="GO:0003676">
    <property type="term" value="F:nucleic acid binding"/>
    <property type="evidence" value="ECO:0007669"/>
    <property type="project" value="InterPro"/>
</dbReference>
<protein>
    <recommendedName>
        <fullName evidence="3">RNA-binding protein</fullName>
    </recommendedName>
</protein>
<evidence type="ECO:0008006" key="3">
    <source>
        <dbReference type="Google" id="ProtNLM"/>
    </source>
</evidence>
<dbReference type="Gene3D" id="3.30.70.330">
    <property type="match status" value="1"/>
</dbReference>
<dbReference type="InterPro" id="IPR035979">
    <property type="entry name" value="RBD_domain_sf"/>
</dbReference>